<dbReference type="PROSITE" id="PS51745">
    <property type="entry name" value="PB1"/>
    <property type="match status" value="1"/>
</dbReference>
<dbReference type="Proteomes" id="UP001140206">
    <property type="component" value="Chromosome 4"/>
</dbReference>
<dbReference type="Gene3D" id="3.10.20.90">
    <property type="entry name" value="Phosphatidylinositol 3-kinase Catalytic Subunit, Chain A, domain 1"/>
    <property type="match status" value="1"/>
</dbReference>
<dbReference type="GO" id="GO:0003700">
    <property type="term" value="F:DNA-binding transcription factor activity"/>
    <property type="evidence" value="ECO:0007669"/>
    <property type="project" value="InterPro"/>
</dbReference>
<dbReference type="InterPro" id="IPR053793">
    <property type="entry name" value="PB1-like"/>
</dbReference>
<dbReference type="SUPFAM" id="SSF55781">
    <property type="entry name" value="GAF domain-like"/>
    <property type="match status" value="1"/>
</dbReference>
<feature type="region of interest" description="Disordered" evidence="5">
    <location>
        <begin position="580"/>
        <end position="659"/>
    </location>
</feature>
<dbReference type="GO" id="GO:0003677">
    <property type="term" value="F:DNA binding"/>
    <property type="evidence" value="ECO:0007669"/>
    <property type="project" value="UniProtKB-KW"/>
</dbReference>
<evidence type="ECO:0000313" key="9">
    <source>
        <dbReference type="Proteomes" id="UP001140206"/>
    </source>
</evidence>
<dbReference type="PANTHER" id="PTHR32002">
    <property type="entry name" value="PROTEIN NLP8"/>
    <property type="match status" value="1"/>
</dbReference>
<sequence length="773" mass="85289">MDNLSPSYQTMAMGSPFSDDPFFFSALLNFDSFPDQFLSNELGAHQVFANWSQIASPASNRGDNISPFGPSADPNVADENPVQCNSMVPKPVPGASLAERMLRALSLFKESSYSGILAQVWIPVKQGDNYVLTTSDQPFLLDQVLAGYREISRGFIFPAKEGLPGRVFTSCMPEWTTNVEYYREQEFVRKTHAITHEVHGSMGLPVFDPSEGSCVAVLELVTKREKTDFDAEMNSVCNALQAVNLSTTNPQTFRHQQSLTKSQKLAFAEILDVLRAICHAHMLPLALTWVPTRKPTNIPGPQSKTVLEIHEPACYASDPHMQEFLHACAEHMLEPGQGIAGKALESNVPFFSSDVREYTIRDYPLAHHARKSNLRAAVAVRLRSGFTGNDDYVLEFFLPVNCRGCEEQQLLLNNLSGTMQRMCRSLRTVSEAELSAINKAGHCDVKEVLGHSDGTDSDAGGEEFTNFSFDEAEEMHNEKTQSSSTRSTERKRSTSEKNISLSVLQRYFSGSLKDAAKSLGVCPTTLKRICRQHGIARWPSRKINKVNRSLKKIQHVINSVQGVEGGAFKYDPATGCLVTGPEHDKPTVPLSVPKLEQPDYIPPSGHPKKPKDQSPTENLNLDCSGGTRDQSHLASSSMTDSSSGSASSHPTFKKKPDCEKPMSVDVNGAVPFVTVKATYKEDTVRFKFGPSLGYAKLSEEIEKRFKLLSGTFQIKYKDDEEEWVNLSNDLDLRECADVMDSIGSRNVKLLVRETPLCVIGGSSASSSCLVMES</sequence>
<evidence type="ECO:0000256" key="2">
    <source>
        <dbReference type="ARBA" id="ARBA00023125"/>
    </source>
</evidence>
<evidence type="ECO:0000259" key="7">
    <source>
        <dbReference type="PROSITE" id="PS51745"/>
    </source>
</evidence>
<evidence type="ECO:0000256" key="4">
    <source>
        <dbReference type="ARBA" id="ARBA00023242"/>
    </source>
</evidence>
<evidence type="ECO:0000259" key="6">
    <source>
        <dbReference type="PROSITE" id="PS51519"/>
    </source>
</evidence>
<dbReference type="Pfam" id="PF02042">
    <property type="entry name" value="RWP-RK"/>
    <property type="match status" value="1"/>
</dbReference>
<dbReference type="AlphaFoldDB" id="A0AAV8CZU6"/>
<accession>A0AAV8CZU6</accession>
<name>A0AAV8CZU6_9POAL</name>
<evidence type="ECO:0000256" key="3">
    <source>
        <dbReference type="ARBA" id="ARBA00023163"/>
    </source>
</evidence>
<evidence type="ECO:0000313" key="8">
    <source>
        <dbReference type="EMBL" id="KAJ4761833.1"/>
    </source>
</evidence>
<dbReference type="SMART" id="SM00666">
    <property type="entry name" value="PB1"/>
    <property type="match status" value="1"/>
</dbReference>
<keyword evidence="3" id="KW-0804">Transcription</keyword>
<reference evidence="8" key="1">
    <citation type="submission" date="2022-08" db="EMBL/GenBank/DDBJ databases">
        <authorList>
            <person name="Marques A."/>
        </authorList>
    </citation>
    <scope>NUCLEOTIDE SEQUENCE</scope>
    <source>
        <strain evidence="8">RhyPub2mFocal</strain>
        <tissue evidence="8">Leaves</tissue>
    </source>
</reference>
<proteinExistence type="predicted"/>
<feature type="compositionally biased region" description="Low complexity" evidence="5">
    <location>
        <begin position="632"/>
        <end position="648"/>
    </location>
</feature>
<feature type="region of interest" description="Disordered" evidence="5">
    <location>
        <begin position="469"/>
        <end position="497"/>
    </location>
</feature>
<keyword evidence="1" id="KW-0805">Transcription regulation</keyword>
<dbReference type="EMBL" id="JAMFTS010000004">
    <property type="protein sequence ID" value="KAJ4761833.1"/>
    <property type="molecule type" value="Genomic_DNA"/>
</dbReference>
<dbReference type="Gene3D" id="3.30.450.40">
    <property type="match status" value="1"/>
</dbReference>
<dbReference type="InterPro" id="IPR003035">
    <property type="entry name" value="RWP-RK_dom"/>
</dbReference>
<dbReference type="Pfam" id="PF22922">
    <property type="entry name" value="GAF_NLP"/>
    <property type="match status" value="1"/>
</dbReference>
<evidence type="ECO:0000256" key="1">
    <source>
        <dbReference type="ARBA" id="ARBA00023015"/>
    </source>
</evidence>
<dbReference type="PROSITE" id="PS51519">
    <property type="entry name" value="RWP_RK"/>
    <property type="match status" value="1"/>
</dbReference>
<dbReference type="SUPFAM" id="SSF54277">
    <property type="entry name" value="CAD &amp; PB1 domains"/>
    <property type="match status" value="1"/>
</dbReference>
<dbReference type="InterPro" id="IPR045012">
    <property type="entry name" value="NLP"/>
</dbReference>
<dbReference type="InterPro" id="IPR055081">
    <property type="entry name" value="NLP1-9_GAF"/>
</dbReference>
<evidence type="ECO:0000256" key="5">
    <source>
        <dbReference type="SAM" id="MobiDB-lite"/>
    </source>
</evidence>
<protein>
    <submittedName>
        <fullName evidence="8">Plant regulator RWP-RK family protein</fullName>
    </submittedName>
</protein>
<dbReference type="PANTHER" id="PTHR32002:SF41">
    <property type="entry name" value="PROTEIN NLP8"/>
    <property type="match status" value="1"/>
</dbReference>
<dbReference type="Pfam" id="PF00564">
    <property type="entry name" value="PB1"/>
    <property type="match status" value="1"/>
</dbReference>
<keyword evidence="2" id="KW-0238">DNA-binding</keyword>
<keyword evidence="9" id="KW-1185">Reference proteome</keyword>
<feature type="domain" description="RWP-RK" evidence="6">
    <location>
        <begin position="481"/>
        <end position="566"/>
    </location>
</feature>
<gene>
    <name evidence="8" type="ORF">LUZ62_072208</name>
</gene>
<organism evidence="8 9">
    <name type="scientific">Rhynchospora pubera</name>
    <dbReference type="NCBI Taxonomy" id="906938"/>
    <lineage>
        <taxon>Eukaryota</taxon>
        <taxon>Viridiplantae</taxon>
        <taxon>Streptophyta</taxon>
        <taxon>Embryophyta</taxon>
        <taxon>Tracheophyta</taxon>
        <taxon>Spermatophyta</taxon>
        <taxon>Magnoliopsida</taxon>
        <taxon>Liliopsida</taxon>
        <taxon>Poales</taxon>
        <taxon>Cyperaceae</taxon>
        <taxon>Cyperoideae</taxon>
        <taxon>Rhynchosporeae</taxon>
        <taxon>Rhynchospora</taxon>
    </lineage>
</organism>
<dbReference type="InterPro" id="IPR000270">
    <property type="entry name" value="PB1_dom"/>
</dbReference>
<feature type="domain" description="PB1" evidence="7">
    <location>
        <begin position="672"/>
        <end position="754"/>
    </location>
</feature>
<comment type="caution">
    <text evidence="8">The sequence shown here is derived from an EMBL/GenBank/DDBJ whole genome shotgun (WGS) entry which is preliminary data.</text>
</comment>
<dbReference type="InterPro" id="IPR029016">
    <property type="entry name" value="GAF-like_dom_sf"/>
</dbReference>
<keyword evidence="4" id="KW-0539">Nucleus</keyword>